<feature type="domain" description="DUF4130" evidence="1">
    <location>
        <begin position="101"/>
        <end position="256"/>
    </location>
</feature>
<evidence type="ECO:0000313" key="2">
    <source>
        <dbReference type="EMBL" id="HJH50609.1"/>
    </source>
</evidence>
<dbReference type="AlphaFoldDB" id="A0A9D2VZ79"/>
<dbReference type="NCBIfam" id="TIGR03915">
    <property type="entry name" value="SAM_7_link_chp"/>
    <property type="match status" value="1"/>
</dbReference>
<proteinExistence type="predicted"/>
<name>A0A9D2VZ79_9FIRM</name>
<reference evidence="2" key="1">
    <citation type="journal article" date="2021" name="PeerJ">
        <title>Extensive microbial diversity within the chicken gut microbiome revealed by metagenomics and culture.</title>
        <authorList>
            <person name="Gilroy R."/>
            <person name="Ravi A."/>
            <person name="Getino M."/>
            <person name="Pursley I."/>
            <person name="Horton D.L."/>
            <person name="Alikhan N.F."/>
            <person name="Baker D."/>
            <person name="Gharbi K."/>
            <person name="Hall N."/>
            <person name="Watson M."/>
            <person name="Adriaenssens E.M."/>
            <person name="Foster-Nyarko E."/>
            <person name="Jarju S."/>
            <person name="Secka A."/>
            <person name="Antonio M."/>
            <person name="Oren A."/>
            <person name="Chaudhuri R.R."/>
            <person name="La Ragione R."/>
            <person name="Hildebrand F."/>
            <person name="Pallen M.J."/>
        </authorList>
    </citation>
    <scope>NUCLEOTIDE SEQUENCE</scope>
    <source>
        <strain evidence="2">USAMLcec4-12693</strain>
    </source>
</reference>
<accession>A0A9D2VZ79</accession>
<dbReference type="Proteomes" id="UP000813420">
    <property type="component" value="Unassembled WGS sequence"/>
</dbReference>
<dbReference type="EMBL" id="DYXE01000086">
    <property type="protein sequence ID" value="HJH50609.1"/>
    <property type="molecule type" value="Genomic_DNA"/>
</dbReference>
<dbReference type="RefSeq" id="WP_277272408.1">
    <property type="nucleotide sequence ID" value="NZ_DYXE01000086.1"/>
</dbReference>
<dbReference type="InterPro" id="IPR025404">
    <property type="entry name" value="DUF4130"/>
</dbReference>
<gene>
    <name evidence="2" type="ORF">K8V39_10125</name>
</gene>
<evidence type="ECO:0000259" key="1">
    <source>
        <dbReference type="Pfam" id="PF13566"/>
    </source>
</evidence>
<organism evidence="2 3">
    <name type="scientific">Merdimonas faecis</name>
    <dbReference type="NCBI Taxonomy" id="1653435"/>
    <lineage>
        <taxon>Bacteria</taxon>
        <taxon>Bacillati</taxon>
        <taxon>Bacillota</taxon>
        <taxon>Clostridia</taxon>
        <taxon>Lachnospirales</taxon>
        <taxon>Lachnospiraceae</taxon>
        <taxon>Merdimonas</taxon>
    </lineage>
</organism>
<dbReference type="InterPro" id="IPR023875">
    <property type="entry name" value="DNA_repair_put"/>
</dbReference>
<dbReference type="Pfam" id="PF13566">
    <property type="entry name" value="DUF4130"/>
    <property type="match status" value="1"/>
</dbReference>
<reference evidence="2" key="2">
    <citation type="submission" date="2021-09" db="EMBL/GenBank/DDBJ databases">
        <authorList>
            <person name="Gilroy R."/>
        </authorList>
    </citation>
    <scope>NUCLEOTIDE SEQUENCE</scope>
    <source>
        <strain evidence="2">USAMLcec4-12693</strain>
    </source>
</reference>
<evidence type="ECO:0000313" key="3">
    <source>
        <dbReference type="Proteomes" id="UP000813420"/>
    </source>
</evidence>
<sequence length="263" mass="30436">MKTIYVCEDSVTGIYSGIYDAWKSGKEEGECGIALKGLVEQELFCDYAEVEESWKKAAAVDRMIRKNLGERTHRDLYYALLSNDREKGNVVLGTMMAARRLPDSRRIMEHLSHPMVEKVFELSRSVGGEAHNLKGFLRFRELENGVLYAPITPKAQVLTCLAPHFADRLPLENWMIHDKNHQMFAVHEAGKQWVLAEETEEMRKKQKEKFDRVSVEEGQYVRLWKGFCRAISIEERKNPGCQLSHLPLRYRPNMTEFAEGNIR</sequence>
<comment type="caution">
    <text evidence="2">The sequence shown here is derived from an EMBL/GenBank/DDBJ whole genome shotgun (WGS) entry which is preliminary data.</text>
</comment>
<protein>
    <submittedName>
        <fullName evidence="2">TIGR03915 family putative DNA repair protein</fullName>
    </submittedName>
</protein>